<dbReference type="EMBL" id="MN740395">
    <property type="protein sequence ID" value="QHU04319.1"/>
    <property type="molecule type" value="Genomic_DNA"/>
</dbReference>
<protein>
    <recommendedName>
        <fullName evidence="7">Methyltransferase domain-containing protein</fullName>
    </recommendedName>
</protein>
<dbReference type="AlphaFoldDB" id="A0A6C0JFE1"/>
<keyword evidence="3" id="KW-0808">Transferase</keyword>
<dbReference type="GO" id="GO:0032259">
    <property type="term" value="P:methylation"/>
    <property type="evidence" value="ECO:0007669"/>
    <property type="project" value="UniProtKB-KW"/>
</dbReference>
<keyword evidence="6" id="KW-0472">Membrane</keyword>
<comment type="catalytic activity">
    <reaction evidence="5">
        <text>phosphoethanolamine + S-adenosyl-L-methionine = N-methylethanolamine phosphate + S-adenosyl-L-homocysteine + H(+)</text>
        <dbReference type="Rhea" id="RHEA:20365"/>
        <dbReference type="ChEBI" id="CHEBI:15378"/>
        <dbReference type="ChEBI" id="CHEBI:57781"/>
        <dbReference type="ChEBI" id="CHEBI:57856"/>
        <dbReference type="ChEBI" id="CHEBI:58190"/>
        <dbReference type="ChEBI" id="CHEBI:59789"/>
        <dbReference type="EC" id="2.1.1.103"/>
    </reaction>
    <physiologicalReaction direction="left-to-right" evidence="5">
        <dbReference type="Rhea" id="RHEA:20366"/>
    </physiologicalReaction>
</comment>
<proteinExistence type="predicted"/>
<feature type="transmembrane region" description="Helical" evidence="6">
    <location>
        <begin position="21"/>
        <end position="39"/>
    </location>
</feature>
<dbReference type="GO" id="GO:0000234">
    <property type="term" value="F:phosphoethanolamine N-methyltransferase activity"/>
    <property type="evidence" value="ECO:0007669"/>
    <property type="project" value="UniProtKB-EC"/>
</dbReference>
<accession>A0A6C0JFE1</accession>
<dbReference type="Pfam" id="PF13649">
    <property type="entry name" value="Methyltransf_25"/>
    <property type="match status" value="1"/>
</dbReference>
<dbReference type="CDD" id="cd02440">
    <property type="entry name" value="AdoMet_MTases"/>
    <property type="match status" value="1"/>
</dbReference>
<comment type="pathway">
    <text evidence="4">Phospholipid metabolism.</text>
</comment>
<keyword evidence="2" id="KW-0489">Methyltransferase</keyword>
<evidence type="ECO:0000256" key="1">
    <source>
        <dbReference type="ARBA" id="ARBA00005189"/>
    </source>
</evidence>
<evidence type="ECO:0000256" key="3">
    <source>
        <dbReference type="ARBA" id="ARBA00022679"/>
    </source>
</evidence>
<comment type="pathway">
    <text evidence="1">Lipid metabolism.</text>
</comment>
<evidence type="ECO:0000256" key="2">
    <source>
        <dbReference type="ARBA" id="ARBA00022603"/>
    </source>
</evidence>
<dbReference type="PANTHER" id="PTHR44307">
    <property type="entry name" value="PHOSPHOETHANOLAMINE METHYLTRANSFERASE"/>
    <property type="match status" value="1"/>
</dbReference>
<evidence type="ECO:0000256" key="6">
    <source>
        <dbReference type="SAM" id="Phobius"/>
    </source>
</evidence>
<feature type="domain" description="Methyltransferase" evidence="7">
    <location>
        <begin position="104"/>
        <end position="195"/>
    </location>
</feature>
<evidence type="ECO:0000259" key="7">
    <source>
        <dbReference type="Pfam" id="PF13649"/>
    </source>
</evidence>
<evidence type="ECO:0000313" key="8">
    <source>
        <dbReference type="EMBL" id="QHU04319.1"/>
    </source>
</evidence>
<dbReference type="PANTHER" id="PTHR44307:SF2">
    <property type="entry name" value="PHOSPHOETHANOLAMINE METHYLTRANSFERASE ISOFORM X1"/>
    <property type="match status" value="1"/>
</dbReference>
<keyword evidence="6" id="KW-0812">Transmembrane</keyword>
<reference evidence="8" key="1">
    <citation type="journal article" date="2020" name="Nature">
        <title>Giant virus diversity and host interactions through global metagenomics.</title>
        <authorList>
            <person name="Schulz F."/>
            <person name="Roux S."/>
            <person name="Paez-Espino D."/>
            <person name="Jungbluth S."/>
            <person name="Walsh D.A."/>
            <person name="Denef V.J."/>
            <person name="McMahon K.D."/>
            <person name="Konstantinidis K.T."/>
            <person name="Eloe-Fadrosh E.A."/>
            <person name="Kyrpides N.C."/>
            <person name="Woyke T."/>
        </authorList>
    </citation>
    <scope>NUCLEOTIDE SEQUENCE</scope>
    <source>
        <strain evidence="8">GVMAG-M-3300027708-39</strain>
    </source>
</reference>
<sequence length="317" mass="36929">MKNPLKSITNLYNKLSNFGKILILISLLLIIIVFFKYVHQMSPYNNTKREGFQQTKDFLFKKGIEIYDDFYANIYDFLVFNEMKNDYEVGLILNQNVPNVKSVILDVGSGTGHHVAKMAENKNLEVVGIDISPSMIKKAKENYPNLNFQQADVLNKDVFNNNTFTHILCLYFTLYYIEDKASFFNNCMDWLMPGGYLVVHLVDRYKFDPILPPGNPLFIVSPQKYAKERITKTKVNFNEFIYNADFKLDETSDTAIFDEKFKFNDGKVRKQEHILYMNNLSDIVNMAQDAGFLLHAKIDLVKVAYEYQYLYVFMKPG</sequence>
<name>A0A6C0JFE1_9ZZZZ</name>
<dbReference type="InterPro" id="IPR029063">
    <property type="entry name" value="SAM-dependent_MTases_sf"/>
</dbReference>
<organism evidence="8">
    <name type="scientific">viral metagenome</name>
    <dbReference type="NCBI Taxonomy" id="1070528"/>
    <lineage>
        <taxon>unclassified sequences</taxon>
        <taxon>metagenomes</taxon>
        <taxon>organismal metagenomes</taxon>
    </lineage>
</organism>
<evidence type="ECO:0000256" key="4">
    <source>
        <dbReference type="ARBA" id="ARBA00025707"/>
    </source>
</evidence>
<evidence type="ECO:0000256" key="5">
    <source>
        <dbReference type="ARBA" id="ARBA00047622"/>
    </source>
</evidence>
<keyword evidence="6" id="KW-1133">Transmembrane helix</keyword>
<dbReference type="InterPro" id="IPR041698">
    <property type="entry name" value="Methyltransf_25"/>
</dbReference>
<dbReference type="SUPFAM" id="SSF53335">
    <property type="entry name" value="S-adenosyl-L-methionine-dependent methyltransferases"/>
    <property type="match status" value="1"/>
</dbReference>
<dbReference type="Gene3D" id="3.40.50.150">
    <property type="entry name" value="Vaccinia Virus protein VP39"/>
    <property type="match status" value="1"/>
</dbReference>